<dbReference type="Proteomes" id="UP000294850">
    <property type="component" value="Unassembled WGS sequence"/>
</dbReference>
<evidence type="ECO:0000313" key="1">
    <source>
        <dbReference type="EMBL" id="TDE14723.1"/>
    </source>
</evidence>
<protein>
    <submittedName>
        <fullName evidence="1">Uncharacterized protein</fullName>
    </submittedName>
</protein>
<dbReference type="EMBL" id="SMFL01000005">
    <property type="protein sequence ID" value="TDE14723.1"/>
    <property type="molecule type" value="Genomic_DNA"/>
</dbReference>
<sequence length="131" mass="15333">MKALALILCMRLLLVNFLPNQDMHELSGIAELIEHYHEHEHDHQDANHDDLGILEFLSMHYADEHHKNSGGHENLPFHHNHLNTVVNYFFTPLYSLVFHPANYADVNKPKFSFVSRLISSFSYSIWQPPKF</sequence>
<gene>
    <name evidence="1" type="ORF">E0F88_16180</name>
</gene>
<accession>A0A4R5DUS2</accession>
<dbReference type="AlphaFoldDB" id="A0A4R5DUS2"/>
<evidence type="ECO:0000313" key="2">
    <source>
        <dbReference type="Proteomes" id="UP000294850"/>
    </source>
</evidence>
<keyword evidence="2" id="KW-1185">Reference proteome</keyword>
<organism evidence="1 2">
    <name type="scientific">Dyadobacter psychrotolerans</name>
    <dbReference type="NCBI Taxonomy" id="2541721"/>
    <lineage>
        <taxon>Bacteria</taxon>
        <taxon>Pseudomonadati</taxon>
        <taxon>Bacteroidota</taxon>
        <taxon>Cytophagia</taxon>
        <taxon>Cytophagales</taxon>
        <taxon>Spirosomataceae</taxon>
        <taxon>Dyadobacter</taxon>
    </lineage>
</organism>
<comment type="caution">
    <text evidence="1">The sequence shown here is derived from an EMBL/GenBank/DDBJ whole genome shotgun (WGS) entry which is preliminary data.</text>
</comment>
<dbReference type="RefSeq" id="WP_165940081.1">
    <property type="nucleotide sequence ID" value="NZ_SMFL01000005.1"/>
</dbReference>
<name>A0A4R5DUS2_9BACT</name>
<reference evidence="1 2" key="1">
    <citation type="submission" date="2019-03" db="EMBL/GenBank/DDBJ databases">
        <title>Dyadobacter AR-3-6 sp. nov., isolated from arctic soil.</title>
        <authorList>
            <person name="Chaudhary D.K."/>
        </authorList>
    </citation>
    <scope>NUCLEOTIDE SEQUENCE [LARGE SCALE GENOMIC DNA]</scope>
    <source>
        <strain evidence="1 2">AR-3-6</strain>
    </source>
</reference>
<proteinExistence type="predicted"/>